<feature type="non-terminal residue" evidence="1">
    <location>
        <position position="1"/>
    </location>
</feature>
<comment type="caution">
    <text evidence="1">The sequence shown here is derived from an EMBL/GenBank/DDBJ whole genome shotgun (WGS) entry which is preliminary data.</text>
</comment>
<protein>
    <submittedName>
        <fullName evidence="1">Uncharacterized protein</fullName>
    </submittedName>
</protein>
<organism evidence="1 2">
    <name type="scientific">Goodea atripinnis</name>
    <dbReference type="NCBI Taxonomy" id="208336"/>
    <lineage>
        <taxon>Eukaryota</taxon>
        <taxon>Metazoa</taxon>
        <taxon>Chordata</taxon>
        <taxon>Craniata</taxon>
        <taxon>Vertebrata</taxon>
        <taxon>Euteleostomi</taxon>
        <taxon>Actinopterygii</taxon>
        <taxon>Neopterygii</taxon>
        <taxon>Teleostei</taxon>
        <taxon>Neoteleostei</taxon>
        <taxon>Acanthomorphata</taxon>
        <taxon>Ovalentaria</taxon>
        <taxon>Atherinomorphae</taxon>
        <taxon>Cyprinodontiformes</taxon>
        <taxon>Goodeidae</taxon>
        <taxon>Goodea</taxon>
    </lineage>
</organism>
<name>A0ABV0MWT7_9TELE</name>
<sequence length="91" mass="10446">SRAGLFNRRLPGHKWLMGPSPMAPNYDKEATNLVKASYLPGRALSDELQSLFFCKMSHRMMHRYNSAKPDLYQLIRDMRQIATTICEEGAD</sequence>
<dbReference type="Proteomes" id="UP001476798">
    <property type="component" value="Unassembled WGS sequence"/>
</dbReference>
<keyword evidence="2" id="KW-1185">Reference proteome</keyword>
<proteinExistence type="predicted"/>
<feature type="non-terminal residue" evidence="1">
    <location>
        <position position="91"/>
    </location>
</feature>
<accession>A0ABV0MWT7</accession>
<evidence type="ECO:0000313" key="2">
    <source>
        <dbReference type="Proteomes" id="UP001476798"/>
    </source>
</evidence>
<reference evidence="1 2" key="1">
    <citation type="submission" date="2021-06" db="EMBL/GenBank/DDBJ databases">
        <authorList>
            <person name="Palmer J.M."/>
        </authorList>
    </citation>
    <scope>NUCLEOTIDE SEQUENCE [LARGE SCALE GENOMIC DNA]</scope>
    <source>
        <strain evidence="1 2">GA_2019</strain>
        <tissue evidence="1">Muscle</tissue>
    </source>
</reference>
<dbReference type="EMBL" id="JAHRIO010015608">
    <property type="protein sequence ID" value="MEQ2163592.1"/>
    <property type="molecule type" value="Genomic_DNA"/>
</dbReference>
<gene>
    <name evidence="1" type="ORF">GOODEAATRI_031810</name>
</gene>
<evidence type="ECO:0000313" key="1">
    <source>
        <dbReference type="EMBL" id="MEQ2163592.1"/>
    </source>
</evidence>